<dbReference type="Proteomes" id="UP000252139">
    <property type="component" value="Unassembled WGS sequence"/>
</dbReference>
<organism evidence="1 2">
    <name type="scientific">Rhizopus azygosporus</name>
    <name type="common">Rhizopus microsporus var. azygosporus</name>
    <dbReference type="NCBI Taxonomy" id="86630"/>
    <lineage>
        <taxon>Eukaryota</taxon>
        <taxon>Fungi</taxon>
        <taxon>Fungi incertae sedis</taxon>
        <taxon>Mucoromycota</taxon>
        <taxon>Mucoromycotina</taxon>
        <taxon>Mucoromycetes</taxon>
        <taxon>Mucorales</taxon>
        <taxon>Mucorineae</taxon>
        <taxon>Rhizopodaceae</taxon>
        <taxon>Rhizopus</taxon>
    </lineage>
</organism>
<evidence type="ECO:0000313" key="1">
    <source>
        <dbReference type="EMBL" id="RCH99370.1"/>
    </source>
</evidence>
<dbReference type="EMBL" id="PJQL01000128">
    <property type="protein sequence ID" value="RCH99370.1"/>
    <property type="molecule type" value="Genomic_DNA"/>
</dbReference>
<dbReference type="AlphaFoldDB" id="A0A367KB53"/>
<sequence>MFLALEEVQEMIISPDRTFIPGRGRSYGGEICGFVEFYNFVGSCESRCPESDEFGNIDHDDA</sequence>
<keyword evidence="2" id="KW-1185">Reference proteome</keyword>
<reference evidence="1 2" key="1">
    <citation type="journal article" date="2018" name="G3 (Bethesda)">
        <title>Phylogenetic and Phylogenomic Definition of Rhizopus Species.</title>
        <authorList>
            <person name="Gryganskyi A.P."/>
            <person name="Golan J."/>
            <person name="Dolatabadi S."/>
            <person name="Mondo S."/>
            <person name="Robb S."/>
            <person name="Idnurm A."/>
            <person name="Muszewska A."/>
            <person name="Steczkiewicz K."/>
            <person name="Masonjones S."/>
            <person name="Liao H.L."/>
            <person name="Gajdeczka M.T."/>
            <person name="Anike F."/>
            <person name="Vuek A."/>
            <person name="Anishchenko I.M."/>
            <person name="Voigt K."/>
            <person name="de Hoog G.S."/>
            <person name="Smith M.E."/>
            <person name="Heitman J."/>
            <person name="Vilgalys R."/>
            <person name="Stajich J.E."/>
        </authorList>
    </citation>
    <scope>NUCLEOTIDE SEQUENCE [LARGE SCALE GENOMIC DNA]</scope>
    <source>
        <strain evidence="1 2">CBS 357.93</strain>
    </source>
</reference>
<protein>
    <submittedName>
        <fullName evidence="1">Uncharacterized protein</fullName>
    </submittedName>
</protein>
<gene>
    <name evidence="1" type="ORF">CU097_015500</name>
</gene>
<evidence type="ECO:0000313" key="2">
    <source>
        <dbReference type="Proteomes" id="UP000252139"/>
    </source>
</evidence>
<name>A0A367KB53_RHIAZ</name>
<comment type="caution">
    <text evidence="1">The sequence shown here is derived from an EMBL/GenBank/DDBJ whole genome shotgun (WGS) entry which is preliminary data.</text>
</comment>
<proteinExistence type="predicted"/>
<accession>A0A367KB53</accession>
<feature type="non-terminal residue" evidence="1">
    <location>
        <position position="62"/>
    </location>
</feature>